<evidence type="ECO:0000313" key="1">
    <source>
        <dbReference type="EMBL" id="JAD73341.1"/>
    </source>
</evidence>
<name>A0A0A9CCL5_ARUDO</name>
<accession>A0A0A9CCL5</accession>
<reference evidence="1" key="2">
    <citation type="journal article" date="2015" name="Data Brief">
        <title>Shoot transcriptome of the giant reed, Arundo donax.</title>
        <authorList>
            <person name="Barrero R.A."/>
            <person name="Guerrero F.D."/>
            <person name="Moolhuijzen P."/>
            <person name="Goolsby J.A."/>
            <person name="Tidwell J."/>
            <person name="Bellgard S.E."/>
            <person name="Bellgard M.I."/>
        </authorList>
    </citation>
    <scope>NUCLEOTIDE SEQUENCE</scope>
    <source>
        <tissue evidence="1">Shoot tissue taken approximately 20 cm above the soil surface</tissue>
    </source>
</reference>
<dbReference type="AlphaFoldDB" id="A0A0A9CCL5"/>
<proteinExistence type="predicted"/>
<reference evidence="1" key="1">
    <citation type="submission" date="2014-09" db="EMBL/GenBank/DDBJ databases">
        <authorList>
            <person name="Magalhaes I.L.F."/>
            <person name="Oliveira U."/>
            <person name="Santos F.R."/>
            <person name="Vidigal T.H.D.A."/>
            <person name="Brescovit A.D."/>
            <person name="Santos A.J."/>
        </authorList>
    </citation>
    <scope>NUCLEOTIDE SEQUENCE</scope>
    <source>
        <tissue evidence="1">Shoot tissue taken approximately 20 cm above the soil surface</tissue>
    </source>
</reference>
<dbReference type="EMBL" id="GBRH01224554">
    <property type="protein sequence ID" value="JAD73341.1"/>
    <property type="molecule type" value="Transcribed_RNA"/>
</dbReference>
<protein>
    <submittedName>
        <fullName evidence="1">Uncharacterized protein</fullName>
    </submittedName>
</protein>
<organism evidence="1">
    <name type="scientific">Arundo donax</name>
    <name type="common">Giant reed</name>
    <name type="synonym">Donax arundinaceus</name>
    <dbReference type="NCBI Taxonomy" id="35708"/>
    <lineage>
        <taxon>Eukaryota</taxon>
        <taxon>Viridiplantae</taxon>
        <taxon>Streptophyta</taxon>
        <taxon>Embryophyta</taxon>
        <taxon>Tracheophyta</taxon>
        <taxon>Spermatophyta</taxon>
        <taxon>Magnoliopsida</taxon>
        <taxon>Liliopsida</taxon>
        <taxon>Poales</taxon>
        <taxon>Poaceae</taxon>
        <taxon>PACMAD clade</taxon>
        <taxon>Arundinoideae</taxon>
        <taxon>Arundineae</taxon>
        <taxon>Arundo</taxon>
    </lineage>
</organism>
<sequence length="50" mass="5727">MFSQNHPLLRSTGAEDVAPLFELKFVLAMDNMWRRNKSGKTPTIIQLLPL</sequence>